<gene>
    <name evidence="2" type="ORF">GV64_21185</name>
</gene>
<dbReference type="InterPro" id="IPR025293">
    <property type="entry name" value="YfiR/HmsC-like"/>
</dbReference>
<evidence type="ECO:0000256" key="1">
    <source>
        <dbReference type="SAM" id="SignalP"/>
    </source>
</evidence>
<feature type="chain" id="PRO_5001758863" description="Transmembrane protein" evidence="1">
    <location>
        <begin position="24"/>
        <end position="173"/>
    </location>
</feature>
<dbReference type="AlphaFoldDB" id="A0A081KFH7"/>
<sequence length="173" mass="19332">MTLRSCWYRYCLALLLLSELAMSAPKVEEERIKAVVAYKITHFVVWPDKPSILKLCTLGSSQLSEMLGGVVKQAGKENKILVNTLKLGSDYTNHCDALYIRDLDESDVRVVLRSLKEWPVLTIGDSEEFARDGGMVGLYTEDGKVRFTVNIKAVKQAGLLVKSQLLNLAKVIQ</sequence>
<name>A0A081KFH7_9GAMM</name>
<dbReference type="eggNOG" id="ENOG5032YBM">
    <property type="taxonomic scope" value="Bacteria"/>
</dbReference>
<keyword evidence="3" id="KW-1185">Reference proteome</keyword>
<evidence type="ECO:0008006" key="4">
    <source>
        <dbReference type="Google" id="ProtNLM"/>
    </source>
</evidence>
<feature type="signal peptide" evidence="1">
    <location>
        <begin position="1"/>
        <end position="23"/>
    </location>
</feature>
<organism evidence="2 3">
    <name type="scientific">Endozoicomonas elysicola</name>
    <dbReference type="NCBI Taxonomy" id="305900"/>
    <lineage>
        <taxon>Bacteria</taxon>
        <taxon>Pseudomonadati</taxon>
        <taxon>Pseudomonadota</taxon>
        <taxon>Gammaproteobacteria</taxon>
        <taxon>Oceanospirillales</taxon>
        <taxon>Endozoicomonadaceae</taxon>
        <taxon>Endozoicomonas</taxon>
    </lineage>
</organism>
<dbReference type="EMBL" id="JOJP01000001">
    <property type="protein sequence ID" value="KEI72903.1"/>
    <property type="molecule type" value="Genomic_DNA"/>
</dbReference>
<dbReference type="Pfam" id="PF13689">
    <property type="entry name" value="DUF4154"/>
    <property type="match status" value="1"/>
</dbReference>
<proteinExistence type="predicted"/>
<comment type="caution">
    <text evidence="2">The sequence shown here is derived from an EMBL/GenBank/DDBJ whole genome shotgun (WGS) entry which is preliminary data.</text>
</comment>
<reference evidence="2 3" key="1">
    <citation type="submission" date="2014-06" db="EMBL/GenBank/DDBJ databases">
        <title>Whole Genome Sequences of Three Symbiotic Endozoicomonas Bacteria.</title>
        <authorList>
            <person name="Neave M.J."/>
            <person name="Apprill A."/>
            <person name="Voolstra C.R."/>
        </authorList>
    </citation>
    <scope>NUCLEOTIDE SEQUENCE [LARGE SCALE GENOMIC DNA]</scope>
    <source>
        <strain evidence="2 3">DSM 22380</strain>
    </source>
</reference>
<protein>
    <recommendedName>
        <fullName evidence="4">Transmembrane protein</fullName>
    </recommendedName>
</protein>
<dbReference type="RefSeq" id="WP_020581594.1">
    <property type="nucleotide sequence ID" value="NZ_JOJP01000001.1"/>
</dbReference>
<dbReference type="Proteomes" id="UP000027997">
    <property type="component" value="Unassembled WGS sequence"/>
</dbReference>
<evidence type="ECO:0000313" key="3">
    <source>
        <dbReference type="Proteomes" id="UP000027997"/>
    </source>
</evidence>
<accession>A0A081KFH7</accession>
<evidence type="ECO:0000313" key="2">
    <source>
        <dbReference type="EMBL" id="KEI72903.1"/>
    </source>
</evidence>
<keyword evidence="1" id="KW-0732">Signal</keyword>